<dbReference type="CDD" id="cd00077">
    <property type="entry name" value="HDc"/>
    <property type="match status" value="1"/>
</dbReference>
<dbReference type="Proteomes" id="UP000186720">
    <property type="component" value="Unassembled WGS sequence"/>
</dbReference>
<dbReference type="RefSeq" id="WP_074490028.1">
    <property type="nucleotide sequence ID" value="NZ_FPAM01000006.1"/>
</dbReference>
<name>A0A1Q6A075_9SPHI</name>
<dbReference type="InterPro" id="IPR006674">
    <property type="entry name" value="HD_domain"/>
</dbReference>
<dbReference type="STRING" id="1302689.RG47T_2868"/>
<dbReference type="EMBL" id="MPPL01000001">
    <property type="protein sequence ID" value="OKS87407.1"/>
    <property type="molecule type" value="Genomic_DNA"/>
</dbReference>
<evidence type="ECO:0000313" key="2">
    <source>
        <dbReference type="EMBL" id="OKS87407.1"/>
    </source>
</evidence>
<sequence length="192" mass="22091">MLFEQAGEFIVNKLRTELSAHFTYHNVNHTLDVYSAAERIALQEGIAPQQMKLLLTAAWYHDSGFLIRTDEHEEESCRIAIDSLTDFEYSTDEIDTLCALIRATKVPQLPQNHLEQILADADLDYLGREDFWPISDKLYQELLAVGTVSNKQEWNLIQVKFLENHHFFTQTAINSRQAQKDINLAAIKAQIK</sequence>
<dbReference type="AlphaFoldDB" id="A0A1Q6A075"/>
<proteinExistence type="predicted"/>
<protein>
    <recommendedName>
        <fullName evidence="1">HD domain-containing protein</fullName>
    </recommendedName>
</protein>
<dbReference type="Pfam" id="PF01966">
    <property type="entry name" value="HD"/>
    <property type="match status" value="1"/>
</dbReference>
<dbReference type="OrthoDB" id="5728337at2"/>
<keyword evidence="3" id="KW-1185">Reference proteome</keyword>
<organism evidence="2 3">
    <name type="scientific">Mucilaginibacter polytrichastri</name>
    <dbReference type="NCBI Taxonomy" id="1302689"/>
    <lineage>
        <taxon>Bacteria</taxon>
        <taxon>Pseudomonadati</taxon>
        <taxon>Bacteroidota</taxon>
        <taxon>Sphingobacteriia</taxon>
        <taxon>Sphingobacteriales</taxon>
        <taxon>Sphingobacteriaceae</taxon>
        <taxon>Mucilaginibacter</taxon>
    </lineage>
</organism>
<accession>A0A1Q6A075</accession>
<evidence type="ECO:0000313" key="3">
    <source>
        <dbReference type="Proteomes" id="UP000186720"/>
    </source>
</evidence>
<feature type="domain" description="HD" evidence="1">
    <location>
        <begin position="28"/>
        <end position="122"/>
    </location>
</feature>
<dbReference type="SUPFAM" id="SSF109604">
    <property type="entry name" value="HD-domain/PDEase-like"/>
    <property type="match status" value="1"/>
</dbReference>
<dbReference type="Gene3D" id="1.10.3210.10">
    <property type="entry name" value="Hypothetical protein af1432"/>
    <property type="match status" value="1"/>
</dbReference>
<evidence type="ECO:0000259" key="1">
    <source>
        <dbReference type="Pfam" id="PF01966"/>
    </source>
</evidence>
<comment type="caution">
    <text evidence="2">The sequence shown here is derived from an EMBL/GenBank/DDBJ whole genome shotgun (WGS) entry which is preliminary data.</text>
</comment>
<dbReference type="InterPro" id="IPR003607">
    <property type="entry name" value="HD/PDEase_dom"/>
</dbReference>
<reference evidence="2 3" key="1">
    <citation type="submission" date="2016-11" db="EMBL/GenBank/DDBJ databases">
        <title>Whole Genome Sequencing of Mucilaginibacter polytrichastri RG4-7(T) isolated from the moss sample.</title>
        <authorList>
            <person name="Li Y."/>
        </authorList>
    </citation>
    <scope>NUCLEOTIDE SEQUENCE [LARGE SCALE GENOMIC DNA]</scope>
    <source>
        <strain evidence="2 3">RG4-7</strain>
    </source>
</reference>
<gene>
    <name evidence="2" type="ORF">RG47T_2868</name>
</gene>